<accession>A0A0B0PEE8</accession>
<feature type="transmembrane region" description="Helical" evidence="1">
    <location>
        <begin position="41"/>
        <end position="64"/>
    </location>
</feature>
<dbReference type="Proteomes" id="UP000032142">
    <property type="component" value="Unassembled WGS sequence"/>
</dbReference>
<reference evidence="3" key="1">
    <citation type="submission" date="2014-09" db="EMBL/GenBank/DDBJ databases">
        <authorList>
            <person name="Mudge J."/>
            <person name="Ramaraj T."/>
            <person name="Lindquist I.E."/>
            <person name="Bharti A.K."/>
            <person name="Sundararajan A."/>
            <person name="Cameron C.T."/>
            <person name="Woodward J.E."/>
            <person name="May G.D."/>
            <person name="Brubaker C."/>
            <person name="Broadhvest J."/>
            <person name="Wilkins T.A."/>
        </authorList>
    </citation>
    <scope>NUCLEOTIDE SEQUENCE</scope>
    <source>
        <strain evidence="3">cv. AKA8401</strain>
    </source>
</reference>
<protein>
    <submittedName>
        <fullName evidence="2">Uncharacterized protein</fullName>
    </submittedName>
</protein>
<keyword evidence="1" id="KW-1133">Transmembrane helix</keyword>
<sequence>MSHSLLLVAIPQLLILVALPHLLFLAAMLQYYHCSFTAISVCWLGGLSYIPIWCVIGTGGWIWVGCIIALHCTDTALGLGPHCYCIGLRPRLY</sequence>
<evidence type="ECO:0000256" key="1">
    <source>
        <dbReference type="SAM" id="Phobius"/>
    </source>
</evidence>
<evidence type="ECO:0000313" key="3">
    <source>
        <dbReference type="Proteomes" id="UP000032142"/>
    </source>
</evidence>
<keyword evidence="1" id="KW-0812">Transmembrane</keyword>
<proteinExistence type="predicted"/>
<dbReference type="EMBL" id="KN424627">
    <property type="protein sequence ID" value="KHG23325.1"/>
    <property type="molecule type" value="Genomic_DNA"/>
</dbReference>
<keyword evidence="3" id="KW-1185">Reference proteome</keyword>
<feature type="transmembrane region" description="Helical" evidence="1">
    <location>
        <begin position="6"/>
        <end position="29"/>
    </location>
</feature>
<gene>
    <name evidence="2" type="ORF">F383_05821</name>
</gene>
<dbReference type="AlphaFoldDB" id="A0A0B0PEE8"/>
<organism evidence="2 3">
    <name type="scientific">Gossypium arboreum</name>
    <name type="common">Tree cotton</name>
    <name type="synonym">Gossypium nanking</name>
    <dbReference type="NCBI Taxonomy" id="29729"/>
    <lineage>
        <taxon>Eukaryota</taxon>
        <taxon>Viridiplantae</taxon>
        <taxon>Streptophyta</taxon>
        <taxon>Embryophyta</taxon>
        <taxon>Tracheophyta</taxon>
        <taxon>Spermatophyta</taxon>
        <taxon>Magnoliopsida</taxon>
        <taxon>eudicotyledons</taxon>
        <taxon>Gunneridae</taxon>
        <taxon>Pentapetalae</taxon>
        <taxon>rosids</taxon>
        <taxon>malvids</taxon>
        <taxon>Malvales</taxon>
        <taxon>Malvaceae</taxon>
        <taxon>Malvoideae</taxon>
        <taxon>Gossypium</taxon>
    </lineage>
</organism>
<evidence type="ECO:0000313" key="2">
    <source>
        <dbReference type="EMBL" id="KHG23325.1"/>
    </source>
</evidence>
<keyword evidence="1" id="KW-0472">Membrane</keyword>
<name>A0A0B0PEE8_GOSAR</name>